<evidence type="ECO:0000313" key="2">
    <source>
        <dbReference type="WBParaSite" id="PS1159_v2.g19516.t1"/>
    </source>
</evidence>
<name>A0AC35FPC4_9BILA</name>
<sequence length="414" mass="45704">MLTKNDKYSLIEQNFATSKNQYNNLNLNQREKCSVLIPVQSNKSKPNNDECFVFDNYKEKKKLQSWEKFSKTFPTLNEENNDSKKRWKNKNTLNAMNKSTISLHISAYENSIASDLFDDENIEELKKQNSASKQSFTGAFEIQNPFEFPRQQSGDQRSEPEIMQFLASQRLIGSNRPSLSQQIGHIVPPQMPPGYCTAIIISSIAAIFLTLIFCVKKRSPASSMSKANNIKSQLSAPSPGKPGTPNQKQNDGKNQKLKLATGNGKLSNNNGQKVNPGQSLRVEGITPSGEPGGGTKEEKLGEQKMDNKDGSNPAVVAVGGASGGGAMTTAKDSGRHQEKNRNLVDETQKSHQSTKKKKKASGEKPKEKKSKSDKLKNGVPIFAPEMDVGSDEETLRDVKSLEQEDEHSLPNEGK</sequence>
<reference evidence="2" key="1">
    <citation type="submission" date="2022-11" db="UniProtKB">
        <authorList>
            <consortium name="WormBaseParasite"/>
        </authorList>
    </citation>
    <scope>IDENTIFICATION</scope>
</reference>
<organism evidence="1 2">
    <name type="scientific">Panagrolaimus sp. PS1159</name>
    <dbReference type="NCBI Taxonomy" id="55785"/>
    <lineage>
        <taxon>Eukaryota</taxon>
        <taxon>Metazoa</taxon>
        <taxon>Ecdysozoa</taxon>
        <taxon>Nematoda</taxon>
        <taxon>Chromadorea</taxon>
        <taxon>Rhabditida</taxon>
        <taxon>Tylenchina</taxon>
        <taxon>Panagrolaimomorpha</taxon>
        <taxon>Panagrolaimoidea</taxon>
        <taxon>Panagrolaimidae</taxon>
        <taxon>Panagrolaimus</taxon>
    </lineage>
</organism>
<dbReference type="WBParaSite" id="PS1159_v2.g19516.t1">
    <property type="protein sequence ID" value="PS1159_v2.g19516.t1"/>
    <property type="gene ID" value="PS1159_v2.g19516"/>
</dbReference>
<dbReference type="Proteomes" id="UP000887580">
    <property type="component" value="Unplaced"/>
</dbReference>
<accession>A0AC35FPC4</accession>
<evidence type="ECO:0000313" key="1">
    <source>
        <dbReference type="Proteomes" id="UP000887580"/>
    </source>
</evidence>
<protein>
    <submittedName>
        <fullName evidence="2">Uncharacterized protein</fullName>
    </submittedName>
</protein>
<proteinExistence type="predicted"/>